<name>A0A6P4A3X1_ZIZJJ</name>
<evidence type="ECO:0000313" key="8">
    <source>
        <dbReference type="RefSeq" id="XP_015887932.2"/>
    </source>
</evidence>
<dbReference type="InParanoid" id="A0A6P4A3X1"/>
<dbReference type="InterPro" id="IPR027443">
    <property type="entry name" value="IPNS-like_sf"/>
</dbReference>
<dbReference type="PROSITE" id="PS51471">
    <property type="entry name" value="FE2OG_OXY"/>
    <property type="match status" value="1"/>
</dbReference>
<keyword evidence="7" id="KW-1185">Reference proteome</keyword>
<dbReference type="InterPro" id="IPR044861">
    <property type="entry name" value="IPNS-like_FE2OG_OXY"/>
</dbReference>
<dbReference type="PANTHER" id="PTHR10209:SF884">
    <property type="entry name" value="1-AMINOCYCLOPROPANE-1-CARBOXYLATE OXIDASE HOMOLOG 1-LIKE"/>
    <property type="match status" value="1"/>
</dbReference>
<dbReference type="RefSeq" id="XP_015887932.2">
    <property type="nucleotide sequence ID" value="XM_016032446.4"/>
</dbReference>
<keyword evidence="3 5" id="KW-0560">Oxidoreductase</keyword>
<evidence type="ECO:0000259" key="6">
    <source>
        <dbReference type="PROSITE" id="PS51471"/>
    </source>
</evidence>
<gene>
    <name evidence="8" type="primary">LOC107422938</name>
    <name evidence="9" type="synonym">LOC132803250</name>
</gene>
<evidence type="ECO:0000313" key="7">
    <source>
        <dbReference type="Proteomes" id="UP001652623"/>
    </source>
</evidence>
<dbReference type="InterPro" id="IPR005123">
    <property type="entry name" value="Oxoglu/Fe-dep_dioxygenase_dom"/>
</dbReference>
<feature type="domain" description="Fe2OG dioxygenase" evidence="6">
    <location>
        <begin position="221"/>
        <end position="320"/>
    </location>
</feature>
<dbReference type="Pfam" id="PF03171">
    <property type="entry name" value="2OG-FeII_Oxy"/>
    <property type="match status" value="1"/>
</dbReference>
<comment type="similarity">
    <text evidence="1 5">Belongs to the iron/ascorbate-dependent oxidoreductase family.</text>
</comment>
<dbReference type="KEGG" id="zju:107422938"/>
<evidence type="ECO:0000256" key="3">
    <source>
        <dbReference type="ARBA" id="ARBA00023002"/>
    </source>
</evidence>
<dbReference type="AlphaFoldDB" id="A0A6P4A3X1"/>
<evidence type="ECO:0000256" key="5">
    <source>
        <dbReference type="RuleBase" id="RU003682"/>
    </source>
</evidence>
<evidence type="ECO:0000256" key="1">
    <source>
        <dbReference type="ARBA" id="ARBA00008056"/>
    </source>
</evidence>
<dbReference type="Gene3D" id="2.60.120.330">
    <property type="entry name" value="B-lactam Antibiotic, Isopenicillin N Synthase, Chain"/>
    <property type="match status" value="1"/>
</dbReference>
<evidence type="ECO:0000313" key="9">
    <source>
        <dbReference type="RefSeq" id="XP_060671781.1"/>
    </source>
</evidence>
<dbReference type="Proteomes" id="UP001652623">
    <property type="component" value="Chromosome 3"/>
</dbReference>
<organism evidence="7 8">
    <name type="scientific">Ziziphus jujuba</name>
    <name type="common">Chinese jujube</name>
    <name type="synonym">Ziziphus sativa</name>
    <dbReference type="NCBI Taxonomy" id="326968"/>
    <lineage>
        <taxon>Eukaryota</taxon>
        <taxon>Viridiplantae</taxon>
        <taxon>Streptophyta</taxon>
        <taxon>Embryophyta</taxon>
        <taxon>Tracheophyta</taxon>
        <taxon>Spermatophyta</taxon>
        <taxon>Magnoliopsida</taxon>
        <taxon>eudicotyledons</taxon>
        <taxon>Gunneridae</taxon>
        <taxon>Pentapetalae</taxon>
        <taxon>rosids</taxon>
        <taxon>fabids</taxon>
        <taxon>Rosales</taxon>
        <taxon>Rhamnaceae</taxon>
        <taxon>Paliureae</taxon>
        <taxon>Ziziphus</taxon>
    </lineage>
</organism>
<dbReference type="PANTHER" id="PTHR10209">
    <property type="entry name" value="OXIDOREDUCTASE, 2OG-FE II OXYGENASE FAMILY PROTEIN"/>
    <property type="match status" value="1"/>
</dbReference>
<sequence length="375" mass="42275">MKELMVLSNPDEIETHYDRKSELKAFDESKTGVKGLVDAGVQKVPKIFIRERDNLEDGYSSHGHSTISIPVIDLEGMDGCGSLRDEMAKKVGEASEKWGFFQVVNHGISTNTLDAMLEGICKFHEQDDEVKKKFYTRDGSKTLVYNSNFNLYQASAANWRDSIYCTMAPNPPNPQDLPQVCRDILIEYSDRVMKLGISLLELLSEALGLKQNHLREMGCVEGHYLVGHYYPACPEPDLTTGIEKHTDKSFMTLLLQDQSGGLQILHENQWVNVTPTPGAIIVNIGDMIQLITNNKFKSVYHKVVAKNKGPRISCASFFRPNFQNENNLLKVFGPIKELITEENPPVYKETTLKDYLSYVLSKGFFGNSGLDHFKL</sequence>
<dbReference type="GO" id="GO:0051213">
    <property type="term" value="F:dioxygenase activity"/>
    <property type="evidence" value="ECO:0007669"/>
    <property type="project" value="UniProtKB-ARBA"/>
</dbReference>
<dbReference type="GO" id="GO:0046872">
    <property type="term" value="F:metal ion binding"/>
    <property type="evidence" value="ECO:0007669"/>
    <property type="project" value="UniProtKB-KW"/>
</dbReference>
<evidence type="ECO:0000256" key="4">
    <source>
        <dbReference type="ARBA" id="ARBA00023004"/>
    </source>
</evidence>
<dbReference type="SUPFAM" id="SSF51197">
    <property type="entry name" value="Clavaminate synthase-like"/>
    <property type="match status" value="1"/>
</dbReference>
<accession>A0A6P4A3X1</accession>
<dbReference type="RefSeq" id="XP_060671781.1">
    <property type="nucleotide sequence ID" value="XM_060815798.1"/>
</dbReference>
<keyword evidence="4 5" id="KW-0408">Iron</keyword>
<dbReference type="GeneID" id="107422938"/>
<proteinExistence type="inferred from homology"/>
<reference evidence="8 9" key="1">
    <citation type="submission" date="2025-05" db="UniProtKB">
        <authorList>
            <consortium name="RefSeq"/>
        </authorList>
    </citation>
    <scope>IDENTIFICATION</scope>
    <source>
        <tissue evidence="8 9">Seedling</tissue>
    </source>
</reference>
<dbReference type="InterPro" id="IPR026992">
    <property type="entry name" value="DIOX_N"/>
</dbReference>
<dbReference type="Pfam" id="PF14226">
    <property type="entry name" value="DIOX_N"/>
    <property type="match status" value="1"/>
</dbReference>
<protein>
    <submittedName>
        <fullName evidence="8 9">1-aminocyclopropane-1-carboxylate oxidase homolog 1-like</fullName>
    </submittedName>
</protein>
<keyword evidence="2 5" id="KW-0479">Metal-binding</keyword>
<evidence type="ECO:0000256" key="2">
    <source>
        <dbReference type="ARBA" id="ARBA00022723"/>
    </source>
</evidence>